<evidence type="ECO:0000313" key="3">
    <source>
        <dbReference type="Proteomes" id="UP000436088"/>
    </source>
</evidence>
<accession>A0A6A3AWU0</accession>
<gene>
    <name evidence="2" type="ORF">F3Y22_tig00110384pilonHSYRG00309</name>
</gene>
<dbReference type="AlphaFoldDB" id="A0A6A3AWU0"/>
<proteinExistence type="predicted"/>
<dbReference type="Proteomes" id="UP000436088">
    <property type="component" value="Unassembled WGS sequence"/>
</dbReference>
<dbReference type="PANTHER" id="PTHR34781:SF2">
    <property type="entry name" value="TRANSMEMBRANE PROTEIN"/>
    <property type="match status" value="1"/>
</dbReference>
<keyword evidence="1" id="KW-0472">Membrane</keyword>
<evidence type="ECO:0000256" key="1">
    <source>
        <dbReference type="SAM" id="Phobius"/>
    </source>
</evidence>
<reference evidence="2" key="1">
    <citation type="submission" date="2019-09" db="EMBL/GenBank/DDBJ databases">
        <title>Draft genome information of white flower Hibiscus syriacus.</title>
        <authorList>
            <person name="Kim Y.-M."/>
        </authorList>
    </citation>
    <scope>NUCLEOTIDE SEQUENCE [LARGE SCALE GENOMIC DNA]</scope>
    <source>
        <strain evidence="2">YM2019G1</strain>
    </source>
</reference>
<keyword evidence="3" id="KW-1185">Reference proteome</keyword>
<name>A0A6A3AWU0_HIBSY</name>
<keyword evidence="1" id="KW-1133">Transmembrane helix</keyword>
<dbReference type="PANTHER" id="PTHR34781">
    <property type="entry name" value="TRANSMEMBRANE PROTEIN"/>
    <property type="match status" value="1"/>
</dbReference>
<evidence type="ECO:0000313" key="2">
    <source>
        <dbReference type="EMBL" id="KAE8707289.1"/>
    </source>
</evidence>
<organism evidence="2 3">
    <name type="scientific">Hibiscus syriacus</name>
    <name type="common">Rose of Sharon</name>
    <dbReference type="NCBI Taxonomy" id="106335"/>
    <lineage>
        <taxon>Eukaryota</taxon>
        <taxon>Viridiplantae</taxon>
        <taxon>Streptophyta</taxon>
        <taxon>Embryophyta</taxon>
        <taxon>Tracheophyta</taxon>
        <taxon>Spermatophyta</taxon>
        <taxon>Magnoliopsida</taxon>
        <taxon>eudicotyledons</taxon>
        <taxon>Gunneridae</taxon>
        <taxon>Pentapetalae</taxon>
        <taxon>rosids</taxon>
        <taxon>malvids</taxon>
        <taxon>Malvales</taxon>
        <taxon>Malvaceae</taxon>
        <taxon>Malvoideae</taxon>
        <taxon>Hibiscus</taxon>
    </lineage>
</organism>
<sequence length="139" mass="14812">MDEKRTGKPWTSGSAIEGFLRTVGFGSEPYTVAAVPFTVGARKEGLICDVSTISPAGGISISMMLCGSVTFFIGFMLLPWVIGVFMVFYVAGIISAISMMGRSIICYVLSPPSPRKDIPDPHPSNIGLNSTTMLKVNNS</sequence>
<comment type="caution">
    <text evidence="2">The sequence shown here is derived from an EMBL/GenBank/DDBJ whole genome shotgun (WGS) entry which is preliminary data.</text>
</comment>
<dbReference type="EMBL" id="VEPZ02000964">
    <property type="protein sequence ID" value="KAE8707289.1"/>
    <property type="molecule type" value="Genomic_DNA"/>
</dbReference>
<keyword evidence="1" id="KW-0812">Transmembrane</keyword>
<protein>
    <submittedName>
        <fullName evidence="2">Uncharacterized protein</fullName>
    </submittedName>
</protein>
<feature type="transmembrane region" description="Helical" evidence="1">
    <location>
        <begin position="61"/>
        <end position="82"/>
    </location>
</feature>